<dbReference type="InterPro" id="IPR008927">
    <property type="entry name" value="6-PGluconate_DH-like_C_sf"/>
</dbReference>
<reference evidence="2" key="1">
    <citation type="journal article" date="2014" name="Int. J. Syst. Evol. Microbiol.">
        <title>Complete genome sequence of Corynebacterium casei LMG S-19264T (=DSM 44701T), isolated from a smear-ripened cheese.</title>
        <authorList>
            <consortium name="US DOE Joint Genome Institute (JGI-PGF)"/>
            <person name="Walter F."/>
            <person name="Albersmeier A."/>
            <person name="Kalinowski J."/>
            <person name="Ruckert C."/>
        </authorList>
    </citation>
    <scope>NUCLEOTIDE SEQUENCE</scope>
    <source>
        <strain evidence="2">JCM 31311</strain>
    </source>
</reference>
<protein>
    <recommendedName>
        <fullName evidence="1">3-hydroxyisobutyrate dehydrogenase-like NAD-binding domain-containing protein</fullName>
    </recommendedName>
</protein>
<organism evidence="2 3">
    <name type="scientific">Deinococcus ruber</name>
    <dbReference type="NCBI Taxonomy" id="1848197"/>
    <lineage>
        <taxon>Bacteria</taxon>
        <taxon>Thermotogati</taxon>
        <taxon>Deinococcota</taxon>
        <taxon>Deinococci</taxon>
        <taxon>Deinococcales</taxon>
        <taxon>Deinococcaceae</taxon>
        <taxon>Deinococcus</taxon>
    </lineage>
</organism>
<feature type="domain" description="3-hydroxyisobutyrate dehydrogenase-like NAD-binding" evidence="1">
    <location>
        <begin position="1"/>
        <end position="61"/>
    </location>
</feature>
<evidence type="ECO:0000259" key="1">
    <source>
        <dbReference type="Pfam" id="PF14833"/>
    </source>
</evidence>
<dbReference type="AlphaFoldDB" id="A0A918CJN3"/>
<dbReference type="RefSeq" id="WP_189092518.1">
    <property type="nucleotide sequence ID" value="NZ_BMQL01000038.1"/>
</dbReference>
<accession>A0A918CJN3</accession>
<dbReference type="Gene3D" id="1.10.1040.10">
    <property type="entry name" value="N-(1-d-carboxylethyl)-l-norvaline Dehydrogenase, domain 2"/>
    <property type="match status" value="1"/>
</dbReference>
<proteinExistence type="predicted"/>
<evidence type="ECO:0000313" key="2">
    <source>
        <dbReference type="EMBL" id="GGR26472.1"/>
    </source>
</evidence>
<gene>
    <name evidence="2" type="ORF">GCM10008957_42530</name>
</gene>
<dbReference type="Pfam" id="PF14833">
    <property type="entry name" value="NAD_binding_11"/>
    <property type="match status" value="1"/>
</dbReference>
<sequence>MLARDFAPQFPVEHVEKDVRYLLEVAWQVGAALPLTEAVKEVYGRAVWQGHGAQNIGGVMQLYLHDSTP</sequence>
<dbReference type="Proteomes" id="UP000603865">
    <property type="component" value="Unassembled WGS sequence"/>
</dbReference>
<dbReference type="SUPFAM" id="SSF48179">
    <property type="entry name" value="6-phosphogluconate dehydrogenase C-terminal domain-like"/>
    <property type="match status" value="1"/>
</dbReference>
<dbReference type="InterPro" id="IPR029154">
    <property type="entry name" value="HIBADH-like_NADP-bd"/>
</dbReference>
<reference evidence="2" key="2">
    <citation type="submission" date="2020-09" db="EMBL/GenBank/DDBJ databases">
        <authorList>
            <person name="Sun Q."/>
            <person name="Ohkuma M."/>
        </authorList>
    </citation>
    <scope>NUCLEOTIDE SEQUENCE</scope>
    <source>
        <strain evidence="2">JCM 31311</strain>
    </source>
</reference>
<dbReference type="EMBL" id="BMQL01000038">
    <property type="protein sequence ID" value="GGR26472.1"/>
    <property type="molecule type" value="Genomic_DNA"/>
</dbReference>
<evidence type="ECO:0000313" key="3">
    <source>
        <dbReference type="Proteomes" id="UP000603865"/>
    </source>
</evidence>
<dbReference type="InterPro" id="IPR013328">
    <property type="entry name" value="6PGD_dom2"/>
</dbReference>
<name>A0A918CJN3_9DEIO</name>
<dbReference type="GO" id="GO:0051287">
    <property type="term" value="F:NAD binding"/>
    <property type="evidence" value="ECO:0007669"/>
    <property type="project" value="InterPro"/>
</dbReference>
<comment type="caution">
    <text evidence="2">The sequence shown here is derived from an EMBL/GenBank/DDBJ whole genome shotgun (WGS) entry which is preliminary data.</text>
</comment>
<keyword evidence="3" id="KW-1185">Reference proteome</keyword>